<sequence length="259" mass="29367">MVDHHNLRSVSDADERLSKARANFFITAVCAICAIFFFCIRSFFPIAYTFLFVAVPILLALSSLTLGIAEILQQRRGVLIRVESEGIALYPFIFPFYVSSINSVFFLSCGPITLLLFLIQPNSVMSLILGFSYSFLGYTMFKMTEYRPSRIHRSPLITLGPEQLAIHPLLHDNPTRIRWDRNPQIEGFELFIVANEPHQLMHVSTRDSEDALVFDMKGMPICYWQLARLINHFVAHPEDRATLGTPQGPQLVTDILTAG</sequence>
<dbReference type="Proteomes" id="UP000003553">
    <property type="component" value="Unassembled WGS sequence"/>
</dbReference>
<keyword evidence="3" id="KW-1185">Reference proteome</keyword>
<keyword evidence="1" id="KW-0812">Transmembrane</keyword>
<organism evidence="2 3">
    <name type="scientific">Schaalia dentiphila ATCC 17982</name>
    <dbReference type="NCBI Taxonomy" id="411466"/>
    <lineage>
        <taxon>Bacteria</taxon>
        <taxon>Bacillati</taxon>
        <taxon>Actinomycetota</taxon>
        <taxon>Actinomycetes</taxon>
        <taxon>Actinomycetales</taxon>
        <taxon>Actinomycetaceae</taxon>
        <taxon>Schaalia</taxon>
        <taxon>Schaalia dentiphila</taxon>
    </lineage>
</organism>
<keyword evidence="1" id="KW-1133">Transmembrane helix</keyword>
<evidence type="ECO:0000313" key="3">
    <source>
        <dbReference type="Proteomes" id="UP000003553"/>
    </source>
</evidence>
<feature type="transmembrane region" description="Helical" evidence="1">
    <location>
        <begin position="92"/>
        <end position="118"/>
    </location>
</feature>
<gene>
    <name evidence="2" type="ORF">ACTODO_00997</name>
</gene>
<dbReference type="AlphaFoldDB" id="A7BBH6"/>
<accession>A7BBH6</accession>
<name>A7BBH6_9ACTO</name>
<reference evidence="2" key="2">
    <citation type="submission" date="2015-05" db="EMBL/GenBank/DDBJ databases">
        <title>Draft genome sequence of Actinomyces odontolyticus (ATCC 17982).</title>
        <authorList>
            <person name="Sudarsanam P."/>
            <person name="Ley R."/>
            <person name="Guruge J."/>
            <person name="Turnbaugh P.J."/>
            <person name="Mahowald M."/>
            <person name="Liep D."/>
            <person name="Gordon J."/>
        </authorList>
    </citation>
    <scope>NUCLEOTIDE SEQUENCE</scope>
    <source>
        <strain evidence="2">ATCC 17982</strain>
    </source>
</reference>
<keyword evidence="1" id="KW-0472">Membrane</keyword>
<feature type="transmembrane region" description="Helical" evidence="1">
    <location>
        <begin position="50"/>
        <end position="72"/>
    </location>
</feature>
<proteinExistence type="predicted"/>
<feature type="transmembrane region" description="Helical" evidence="1">
    <location>
        <begin position="124"/>
        <end position="141"/>
    </location>
</feature>
<comment type="caution">
    <text evidence="2">The sequence shown here is derived from an EMBL/GenBank/DDBJ whole genome shotgun (WGS) entry which is preliminary data.</text>
</comment>
<protein>
    <submittedName>
        <fullName evidence="2">Uncharacterized protein</fullName>
    </submittedName>
</protein>
<dbReference type="EMBL" id="AAYI02000004">
    <property type="protein sequence ID" value="EDN80550.1"/>
    <property type="molecule type" value="Genomic_DNA"/>
</dbReference>
<evidence type="ECO:0000256" key="1">
    <source>
        <dbReference type="SAM" id="Phobius"/>
    </source>
</evidence>
<dbReference type="eggNOG" id="ENOG5032A76">
    <property type="taxonomic scope" value="Bacteria"/>
</dbReference>
<feature type="transmembrane region" description="Helical" evidence="1">
    <location>
        <begin position="24"/>
        <end position="44"/>
    </location>
</feature>
<evidence type="ECO:0000313" key="2">
    <source>
        <dbReference type="EMBL" id="EDN80550.1"/>
    </source>
</evidence>
<reference evidence="2" key="1">
    <citation type="submission" date="2007-04" db="EMBL/GenBank/DDBJ databases">
        <authorList>
            <person name="Fulton L."/>
            <person name="Clifton S."/>
            <person name="Fulton B."/>
            <person name="Xu J."/>
            <person name="Minx P."/>
            <person name="Pepin K.H."/>
            <person name="Johnson M."/>
            <person name="Thiruvilangam P."/>
            <person name="Bhonagiri V."/>
            <person name="Nash W.E."/>
            <person name="Mardis E.R."/>
            <person name="Wilson R.K."/>
        </authorList>
    </citation>
    <scope>NUCLEOTIDE SEQUENCE [LARGE SCALE GENOMIC DNA]</scope>
    <source>
        <strain evidence="2">ATCC 17982</strain>
    </source>
</reference>
<dbReference type="HOGENOM" id="CLU_093733_0_0_11"/>